<keyword evidence="3" id="KW-0833">Ubl conjugation pathway</keyword>
<evidence type="ECO:0000256" key="2">
    <source>
        <dbReference type="ARBA" id="ARBA00022499"/>
    </source>
</evidence>
<dbReference type="SMART" id="SM00182">
    <property type="entry name" value="CULLIN"/>
    <property type="match status" value="1"/>
</dbReference>
<dbReference type="PROSITE" id="PS01256">
    <property type="entry name" value="CULLIN_1"/>
    <property type="match status" value="1"/>
</dbReference>
<dbReference type="PANTHER" id="PTHR11932">
    <property type="entry name" value="CULLIN"/>
    <property type="match status" value="1"/>
</dbReference>
<feature type="region of interest" description="Disordered" evidence="7">
    <location>
        <begin position="367"/>
        <end position="425"/>
    </location>
</feature>
<dbReference type="InterPro" id="IPR036317">
    <property type="entry name" value="Cullin_homology_sf"/>
</dbReference>
<evidence type="ECO:0000256" key="3">
    <source>
        <dbReference type="ARBA" id="ARBA00022786"/>
    </source>
</evidence>
<evidence type="ECO:0000256" key="1">
    <source>
        <dbReference type="ARBA" id="ARBA00006019"/>
    </source>
</evidence>
<evidence type="ECO:0000256" key="6">
    <source>
        <dbReference type="RuleBase" id="RU003829"/>
    </source>
</evidence>
<dbReference type="Gene3D" id="1.10.10.10">
    <property type="entry name" value="Winged helix-like DNA-binding domain superfamily/Winged helix DNA-binding domain"/>
    <property type="match status" value="1"/>
</dbReference>
<dbReference type="Pfam" id="PF00888">
    <property type="entry name" value="Cullin"/>
    <property type="match status" value="1"/>
</dbReference>
<feature type="region of interest" description="Disordered" evidence="7">
    <location>
        <begin position="1041"/>
        <end position="1079"/>
    </location>
</feature>
<dbReference type="InterPro" id="IPR059120">
    <property type="entry name" value="Cullin-like_AB"/>
</dbReference>
<evidence type="ECO:0000256" key="4">
    <source>
        <dbReference type="ARBA" id="ARBA00022843"/>
    </source>
</evidence>
<dbReference type="Gene3D" id="1.20.1310.10">
    <property type="entry name" value="Cullin Repeats"/>
    <property type="match status" value="4"/>
</dbReference>
<accession>A0A914HN90</accession>
<evidence type="ECO:0000256" key="7">
    <source>
        <dbReference type="SAM" id="MobiDB-lite"/>
    </source>
</evidence>
<keyword evidence="9" id="KW-1185">Reference proteome</keyword>
<dbReference type="PROSITE" id="PS50069">
    <property type="entry name" value="CULLIN_2"/>
    <property type="match status" value="1"/>
</dbReference>
<evidence type="ECO:0000259" key="8">
    <source>
        <dbReference type="PROSITE" id="PS50069"/>
    </source>
</evidence>
<dbReference type="SMART" id="SM00884">
    <property type="entry name" value="Cullin_Nedd8"/>
    <property type="match status" value="1"/>
</dbReference>
<dbReference type="WBParaSite" id="Gr19_v10_g2869.t2">
    <property type="protein sequence ID" value="Gr19_v10_g2869.t2"/>
    <property type="gene ID" value="Gr19_v10_g2869"/>
</dbReference>
<dbReference type="InterPro" id="IPR036388">
    <property type="entry name" value="WH-like_DNA-bd_sf"/>
</dbReference>
<comment type="similarity">
    <text evidence="1 5 6">Belongs to the cullin family.</text>
</comment>
<feature type="region of interest" description="Disordered" evidence="7">
    <location>
        <begin position="255"/>
        <end position="284"/>
    </location>
</feature>
<dbReference type="SUPFAM" id="SSF74788">
    <property type="entry name" value="Cullin repeat-like"/>
    <property type="match status" value="1"/>
</dbReference>
<dbReference type="GO" id="GO:0006511">
    <property type="term" value="P:ubiquitin-dependent protein catabolic process"/>
    <property type="evidence" value="ECO:0007669"/>
    <property type="project" value="InterPro"/>
</dbReference>
<dbReference type="InterPro" id="IPR016158">
    <property type="entry name" value="Cullin_homology"/>
</dbReference>
<dbReference type="SUPFAM" id="SSF75632">
    <property type="entry name" value="Cullin homology domain"/>
    <property type="match status" value="1"/>
</dbReference>
<dbReference type="InterPro" id="IPR045093">
    <property type="entry name" value="Cullin"/>
</dbReference>
<dbReference type="InterPro" id="IPR019559">
    <property type="entry name" value="Cullin_neddylation_domain"/>
</dbReference>
<keyword evidence="4" id="KW-0832">Ubl conjugation</keyword>
<name>A0A914HN90_GLORO</name>
<protein>
    <submittedName>
        <fullName evidence="10">Cullin family profile domain-containing protein</fullName>
    </submittedName>
</protein>
<dbReference type="SUPFAM" id="SSF46785">
    <property type="entry name" value="Winged helix' DNA-binding domain"/>
    <property type="match status" value="1"/>
</dbReference>
<dbReference type="InterPro" id="IPR016157">
    <property type="entry name" value="Cullin_CS"/>
</dbReference>
<dbReference type="FunFam" id="1.10.10.10:FF:000091">
    <property type="entry name" value="Cullin 3"/>
    <property type="match status" value="1"/>
</dbReference>
<evidence type="ECO:0000256" key="5">
    <source>
        <dbReference type="PROSITE-ProRule" id="PRU00330"/>
    </source>
</evidence>
<organism evidence="9 10">
    <name type="scientific">Globodera rostochiensis</name>
    <name type="common">Golden nematode worm</name>
    <name type="synonym">Heterodera rostochiensis</name>
    <dbReference type="NCBI Taxonomy" id="31243"/>
    <lineage>
        <taxon>Eukaryota</taxon>
        <taxon>Metazoa</taxon>
        <taxon>Ecdysozoa</taxon>
        <taxon>Nematoda</taxon>
        <taxon>Chromadorea</taxon>
        <taxon>Rhabditida</taxon>
        <taxon>Tylenchina</taxon>
        <taxon>Tylenchomorpha</taxon>
        <taxon>Tylenchoidea</taxon>
        <taxon>Heteroderidae</taxon>
        <taxon>Heteroderinae</taxon>
        <taxon>Globodera</taxon>
    </lineage>
</organism>
<dbReference type="FunFam" id="1.20.1310.10:FF:000006">
    <property type="entry name" value="Cullin 3"/>
    <property type="match status" value="1"/>
</dbReference>
<dbReference type="AlphaFoldDB" id="A0A914HN90"/>
<dbReference type="InterPro" id="IPR036390">
    <property type="entry name" value="WH_DNA-bd_sf"/>
</dbReference>
<keyword evidence="2" id="KW-1017">Isopeptide bond</keyword>
<feature type="compositionally biased region" description="Basic and acidic residues" evidence="7">
    <location>
        <begin position="367"/>
        <end position="376"/>
    </location>
</feature>
<dbReference type="Pfam" id="PF10557">
    <property type="entry name" value="Cullin_Nedd8"/>
    <property type="match status" value="1"/>
</dbReference>
<dbReference type="InterPro" id="IPR001373">
    <property type="entry name" value="Cullin_N"/>
</dbReference>
<proteinExistence type="inferred from homology"/>
<dbReference type="InterPro" id="IPR016159">
    <property type="entry name" value="Cullin_repeat-like_dom_sf"/>
</dbReference>
<evidence type="ECO:0000313" key="9">
    <source>
        <dbReference type="Proteomes" id="UP000887572"/>
    </source>
</evidence>
<dbReference type="GO" id="GO:0031461">
    <property type="term" value="C:cullin-RING ubiquitin ligase complex"/>
    <property type="evidence" value="ECO:0007669"/>
    <property type="project" value="InterPro"/>
</dbReference>
<dbReference type="Proteomes" id="UP000887572">
    <property type="component" value="Unplaced"/>
</dbReference>
<dbReference type="Gene3D" id="3.30.230.130">
    <property type="entry name" value="Cullin, Chain C, Domain 2"/>
    <property type="match status" value="1"/>
</dbReference>
<dbReference type="FunFam" id="1.20.1310.10:FF:000002">
    <property type="entry name" value="cullin-3 isoform X1"/>
    <property type="match status" value="1"/>
</dbReference>
<feature type="domain" description="Cullin family profile" evidence="8">
    <location>
        <begin position="863"/>
        <end position="1129"/>
    </location>
</feature>
<sequence length="1261" mass="144248">MSNKKRLINLASELFSCSPKEVANPLQFTSNQNILEKAINRAMQRGASLQYEKDNGQSEQLNKNNLLVVADRPLWGTRPVVSHRRFAFQVLRLKRIPGSCLGPMVMTGGRYYPLGGLALWDFRDEYEEFGEFQKFVEEWENQEKEISRKATERERERPESNAEFEIEMGQAKLSTKCSKIGREYELRGELGPSDQITIKVRGKGKFKGCLTVLSICWVMVTMAQAMDKPREKAGPLSSDEELFDFEMQQWEHELGDLTTGPPENREGVETANPQGQGERANASGQGLGVEAVLPVQQRVSGVAVRPVGTPANGAAVQFQINASSWAEGLRNAVFIPLDQRPSTSTGCRRETNSSGMGIESDRHAIGERARQWDGRSRHPRARPNRTETPYGFRTRPIRANPPEREEQRDVQPSPARLQIPQGSPSLQIPVGIRRQFLRRLSQEREHTYGLAQLIAQWNPALSLAFLSLEMFYSSLLAQALDEGGAGPTPSKVAEAPRDPDSVRNFDVLMPNQAQQPSKSSMRIRAFPTNVDDSYIVNTFEELYRNAYTMVLHKHGDKLYEGLKEVVREHLQTRIRDVVVESINGRFLEVLNRVWTDHTTSMVMIRDILMYLDRVYVSQANVESVHPLGLRIFREEVVDYPVINEHLKATLLGMISLERQKEIIEWIDLKNDLFLRETADFYRRASQKFLAENSACVYVHKVNESLIEEVQRSERYLDKITEAKIIDVLNDELISRNMTTIVEMENSGLVYMLLNDRIDDLRCLYELLKRVPNGPKTMTNTMSSFLRAKGTAIVNDNTQQQQQQQQGEVAEGIGGVPNPINFIQSLIGLKEQFDRFLLEAFNNDRDFKHCIQSDFEQFLNLSLKAPEYLSLYIDDKLKKGLRTLNESEVEVVLDKALVLFRFLQEKDMFEKYYKQHLAKRLLLQKSLSDDAEKSMISKLKTECGIQFTSKIEGMFRDMELSSTIMNDYRSRTDLDLAVRVLTSVFWPTNQAPMCTLPQSAEQAFRHFEQFYLGKHNGRKITLNPGLGSADVKAIFYPNGPSKSSGLTSDAGLGSNEEDLESQQESDMPGSSSSKSTVVRRREEQKILTVTTYMMCLLMRFNQHARMTYEQLLNETQIPDRELKRCLQSLAMGKQSQRILCRKGAGKDIESLDEFFVNDQFSSKLTRIKIQMVSGRSETEPERKETRAKVDDDRKHEIEAAIVRVMKARKKLLHNDLVTEVTNQLKGRFLPDPVFIKKRVESLIEREYLERDKLNLKIYVYLA</sequence>
<dbReference type="GO" id="GO:0031625">
    <property type="term" value="F:ubiquitin protein ligase binding"/>
    <property type="evidence" value="ECO:0007669"/>
    <property type="project" value="InterPro"/>
</dbReference>
<evidence type="ECO:0000313" key="10">
    <source>
        <dbReference type="WBParaSite" id="Gr19_v10_g2869.t2"/>
    </source>
</evidence>
<reference evidence="10" key="1">
    <citation type="submission" date="2022-11" db="UniProtKB">
        <authorList>
            <consortium name="WormBaseParasite"/>
        </authorList>
    </citation>
    <scope>IDENTIFICATION</scope>
</reference>
<dbReference type="Pfam" id="PF26557">
    <property type="entry name" value="Cullin_AB"/>
    <property type="match status" value="1"/>
</dbReference>